<keyword evidence="4" id="KW-1185">Reference proteome</keyword>
<dbReference type="Gene3D" id="2.60.120.380">
    <property type="match status" value="1"/>
</dbReference>
<feature type="chain" id="PRO_5036963030" evidence="1">
    <location>
        <begin position="21"/>
        <end position="314"/>
    </location>
</feature>
<dbReference type="AlphaFoldDB" id="A0A975DJG2"/>
<keyword evidence="1" id="KW-0732">Signal</keyword>
<dbReference type="Pfam" id="PF04151">
    <property type="entry name" value="PPC"/>
    <property type="match status" value="1"/>
</dbReference>
<evidence type="ECO:0000313" key="4">
    <source>
        <dbReference type="Proteomes" id="UP000664904"/>
    </source>
</evidence>
<dbReference type="KEGG" id="pxi:J5O05_17595"/>
<evidence type="ECO:0000259" key="2">
    <source>
        <dbReference type="Pfam" id="PF04151"/>
    </source>
</evidence>
<accession>A0A975DJG2</accession>
<dbReference type="InterPro" id="IPR007280">
    <property type="entry name" value="Peptidase_C_arc/bac"/>
</dbReference>
<dbReference type="RefSeq" id="WP_208844592.1">
    <property type="nucleotide sequence ID" value="NZ_CP072134.1"/>
</dbReference>
<dbReference type="EMBL" id="CP072134">
    <property type="protein sequence ID" value="QTH72973.1"/>
    <property type="molecule type" value="Genomic_DNA"/>
</dbReference>
<protein>
    <submittedName>
        <fullName evidence="3">PPC domain-containing protein</fullName>
    </submittedName>
</protein>
<dbReference type="Gene3D" id="2.70.70.10">
    <property type="entry name" value="Glucose Permease (Domain IIA)"/>
    <property type="match status" value="1"/>
</dbReference>
<dbReference type="Proteomes" id="UP000664904">
    <property type="component" value="Plasmid unnamed4"/>
</dbReference>
<evidence type="ECO:0000256" key="1">
    <source>
        <dbReference type="SAM" id="SignalP"/>
    </source>
</evidence>
<feature type="signal peptide" evidence="1">
    <location>
        <begin position="1"/>
        <end position="20"/>
    </location>
</feature>
<evidence type="ECO:0000313" key="3">
    <source>
        <dbReference type="EMBL" id="QTH72973.1"/>
    </source>
</evidence>
<feature type="domain" description="Peptidase C-terminal archaeal/bacterial" evidence="2">
    <location>
        <begin position="47"/>
        <end position="108"/>
    </location>
</feature>
<organism evidence="3 4">
    <name type="scientific">Pseudoalteromonas xiamenensis</name>
    <dbReference type="NCBI Taxonomy" id="882626"/>
    <lineage>
        <taxon>Bacteria</taxon>
        <taxon>Pseudomonadati</taxon>
        <taxon>Pseudomonadota</taxon>
        <taxon>Gammaproteobacteria</taxon>
        <taxon>Alteromonadales</taxon>
        <taxon>Pseudoalteromonadaceae</taxon>
        <taxon>Pseudoalteromonas</taxon>
    </lineage>
</organism>
<sequence>MRKTILSSIIYLTAISVAHATTLTSGVTKSDTVSKGQWQHYQIPALSDQTRLTIALTGLSDDADLYVRNGSQPTLSSYACRPYKEGKTDEICGLSVIASSQIHIGVYGFHAASYDLKINLGSDDNDLSFPATGTDWYAIIGSDNHTSTGGYENMDDTYAIDLNRPSNNDDGLRVTPVANGTVIARSTSLGFVLVQHDSVLTLGDGTTQNPWFSGYMHMSGTLPELETVVTPNSMLGNISNVGAGSDHLHFAIYSGDASDISGMTSIDIGNKLIDFYRHNLSKWYEWCGNTSSATHVVDRPWWDSDTAPCPYPTN</sequence>
<keyword evidence="3" id="KW-0614">Plasmid</keyword>
<gene>
    <name evidence="3" type="ORF">J5O05_17595</name>
</gene>
<dbReference type="InterPro" id="IPR011055">
    <property type="entry name" value="Dup_hybrid_motif"/>
</dbReference>
<proteinExistence type="predicted"/>
<reference evidence="3" key="1">
    <citation type="submission" date="2021-03" db="EMBL/GenBank/DDBJ databases">
        <title>Complete Genome of Pseudoalteromonas xiamenensis STKMTI.2, a new potential marine bacterium producing anti-Vibrio compounds.</title>
        <authorList>
            <person name="Handayani D.P."/>
            <person name="Isnansetyo A."/>
            <person name="Istiqomah I."/>
            <person name="Jumina J."/>
        </authorList>
    </citation>
    <scope>NUCLEOTIDE SEQUENCE</scope>
    <source>
        <strain evidence="3">STKMTI.2</strain>
        <plasmid evidence="3">unnamed4</plasmid>
    </source>
</reference>
<name>A0A975DJG2_9GAMM</name>
<geneLocation type="plasmid" evidence="3 4">
    <name>unnamed4</name>
</geneLocation>